<protein>
    <submittedName>
        <fullName evidence="1">Uncharacterized protein</fullName>
    </submittedName>
</protein>
<organism evidence="1 2">
    <name type="scientific">Acrocarpospora macrocephala</name>
    <dbReference type="NCBI Taxonomy" id="150177"/>
    <lineage>
        <taxon>Bacteria</taxon>
        <taxon>Bacillati</taxon>
        <taxon>Actinomycetota</taxon>
        <taxon>Actinomycetes</taxon>
        <taxon>Streptosporangiales</taxon>
        <taxon>Streptosporangiaceae</taxon>
        <taxon>Acrocarpospora</taxon>
    </lineage>
</organism>
<name>A0A5M3X740_9ACTN</name>
<evidence type="ECO:0000313" key="1">
    <source>
        <dbReference type="EMBL" id="GES13988.1"/>
    </source>
</evidence>
<reference evidence="1 2" key="1">
    <citation type="submission" date="2019-10" db="EMBL/GenBank/DDBJ databases">
        <title>Whole genome shotgun sequence of Acrocarpospora macrocephala NBRC 16266.</title>
        <authorList>
            <person name="Ichikawa N."/>
            <person name="Kimura A."/>
            <person name="Kitahashi Y."/>
            <person name="Komaki H."/>
            <person name="Oguchi A."/>
        </authorList>
    </citation>
    <scope>NUCLEOTIDE SEQUENCE [LARGE SCALE GENOMIC DNA]</scope>
    <source>
        <strain evidence="1 2">NBRC 16266</strain>
    </source>
</reference>
<dbReference type="EMBL" id="BLAE01000053">
    <property type="protein sequence ID" value="GES13988.1"/>
    <property type="molecule type" value="Genomic_DNA"/>
</dbReference>
<keyword evidence="2" id="KW-1185">Reference proteome</keyword>
<gene>
    <name evidence="1" type="ORF">Amac_075850</name>
</gene>
<dbReference type="Proteomes" id="UP000331127">
    <property type="component" value="Unassembled WGS sequence"/>
</dbReference>
<accession>A0A5M3X740</accession>
<comment type="caution">
    <text evidence="1">The sequence shown here is derived from an EMBL/GenBank/DDBJ whole genome shotgun (WGS) entry which is preliminary data.</text>
</comment>
<dbReference type="AlphaFoldDB" id="A0A5M3X740"/>
<sequence>MNASDRALALYVVPGWAGGQNAVTRTFLVTPPDIDVGSTTTRMFCRGITDSDAVGVGNEADGDGEPVGVPVWASAEHPTTPINIAPAHAA</sequence>
<proteinExistence type="predicted"/>
<evidence type="ECO:0000313" key="2">
    <source>
        <dbReference type="Proteomes" id="UP000331127"/>
    </source>
</evidence>